<feature type="region of interest" description="Disordered" evidence="2">
    <location>
        <begin position="880"/>
        <end position="910"/>
    </location>
</feature>
<accession>A0AAV1KI17</accession>
<feature type="region of interest" description="Disordered" evidence="2">
    <location>
        <begin position="1057"/>
        <end position="1084"/>
    </location>
</feature>
<feature type="compositionally biased region" description="Polar residues" evidence="2">
    <location>
        <begin position="898"/>
        <end position="910"/>
    </location>
</feature>
<name>A0AAV1KI17_9NEOP</name>
<feature type="compositionally biased region" description="Polar residues" evidence="2">
    <location>
        <begin position="603"/>
        <end position="614"/>
    </location>
</feature>
<feature type="coiled-coil region" evidence="1">
    <location>
        <begin position="777"/>
        <end position="804"/>
    </location>
</feature>
<feature type="coiled-coil region" evidence="1">
    <location>
        <begin position="547"/>
        <end position="581"/>
    </location>
</feature>
<feature type="compositionally biased region" description="Polar residues" evidence="2">
    <location>
        <begin position="822"/>
        <end position="840"/>
    </location>
</feature>
<reference evidence="3 4" key="1">
    <citation type="submission" date="2023-11" db="EMBL/GenBank/DDBJ databases">
        <authorList>
            <person name="Hedman E."/>
            <person name="Englund M."/>
            <person name="Stromberg M."/>
            <person name="Nyberg Akerstrom W."/>
            <person name="Nylinder S."/>
            <person name="Jareborg N."/>
            <person name="Kallberg Y."/>
            <person name="Kronander E."/>
        </authorList>
    </citation>
    <scope>NUCLEOTIDE SEQUENCE [LARGE SCALE GENOMIC DNA]</scope>
</reference>
<gene>
    <name evidence="3" type="ORF">PARMNEM_LOCUS4208</name>
</gene>
<organism evidence="3 4">
    <name type="scientific">Parnassius mnemosyne</name>
    <name type="common">clouded apollo</name>
    <dbReference type="NCBI Taxonomy" id="213953"/>
    <lineage>
        <taxon>Eukaryota</taxon>
        <taxon>Metazoa</taxon>
        <taxon>Ecdysozoa</taxon>
        <taxon>Arthropoda</taxon>
        <taxon>Hexapoda</taxon>
        <taxon>Insecta</taxon>
        <taxon>Pterygota</taxon>
        <taxon>Neoptera</taxon>
        <taxon>Endopterygota</taxon>
        <taxon>Lepidoptera</taxon>
        <taxon>Glossata</taxon>
        <taxon>Ditrysia</taxon>
        <taxon>Papilionoidea</taxon>
        <taxon>Papilionidae</taxon>
        <taxon>Parnassiinae</taxon>
        <taxon>Parnassini</taxon>
        <taxon>Parnassius</taxon>
        <taxon>Driopa</taxon>
    </lineage>
</organism>
<feature type="region of interest" description="Disordered" evidence="2">
    <location>
        <begin position="600"/>
        <end position="634"/>
    </location>
</feature>
<feature type="coiled-coil region" evidence="1">
    <location>
        <begin position="47"/>
        <end position="106"/>
    </location>
</feature>
<proteinExistence type="predicted"/>
<keyword evidence="1" id="KW-0175">Coiled coil</keyword>
<feature type="coiled-coil region" evidence="1">
    <location>
        <begin position="138"/>
        <end position="325"/>
    </location>
</feature>
<comment type="caution">
    <text evidence="3">The sequence shown here is derived from an EMBL/GenBank/DDBJ whole genome shotgun (WGS) entry which is preliminary data.</text>
</comment>
<evidence type="ECO:0000313" key="3">
    <source>
        <dbReference type="EMBL" id="CAK1582713.1"/>
    </source>
</evidence>
<evidence type="ECO:0000256" key="2">
    <source>
        <dbReference type="SAM" id="MobiDB-lite"/>
    </source>
</evidence>
<dbReference type="AlphaFoldDB" id="A0AAV1KI17"/>
<feature type="region of interest" description="Disordered" evidence="2">
    <location>
        <begin position="822"/>
        <end position="846"/>
    </location>
</feature>
<dbReference type="Proteomes" id="UP001314205">
    <property type="component" value="Unassembled WGS sequence"/>
</dbReference>
<evidence type="ECO:0000256" key="1">
    <source>
        <dbReference type="SAM" id="Coils"/>
    </source>
</evidence>
<dbReference type="EMBL" id="CAVLGL010000046">
    <property type="protein sequence ID" value="CAK1582713.1"/>
    <property type="molecule type" value="Genomic_DNA"/>
</dbReference>
<keyword evidence="4" id="KW-1185">Reference proteome</keyword>
<evidence type="ECO:0000313" key="4">
    <source>
        <dbReference type="Proteomes" id="UP001314205"/>
    </source>
</evidence>
<protein>
    <submittedName>
        <fullName evidence="3">Uncharacterized protein</fullName>
    </submittedName>
</protein>
<sequence length="1084" mass="123729">MGNILSGVSTRVNTTVVSDKIICESGTMDGIGDSGYKDTIEEFHDTVSEDDNRAKRREEELDEFKKQLTIKREQRKEILLRHRTEKKELEKSLENEIRAKLELAEKNKLLRELLTKNNIDIPEELQASKENSDVLNAILQMKEEVEKLKFNNNKLRCELANSNNALQDAYSDIADLSAQNTESIKQINSLKEVINVSKTMINLREQQLNELKNKLHEIEQSLADRETKMLSADLRQEYERQLQNIRTLRGLYEERARLAEVTRQALQRELEEQKEKNEIEIKKRNELSAKVVELETLVSTLEEAIEDKKNQIVSYQNETGGLKAEMEVVNKLFSQVLLGYKNKQDLDKLIIRLEENHGILTQMAEQDDGSEASSALPKLLLQLISQVEDTEETNSTTMSNEDIKERVDENKQAEEIVTQNPGNATAEEIVQNLPKVWRVLMELLSHQAVPDVDNTAKVTTCYKSVETKSGPVLVPSVSQTYIRLKDLIIEKLTLIKEVNRMKQLNGHLETRLQEQERRLCLVTTELSKTWHVVGRLRRHHHQLHTHEKILKYELQQKRKLLNELKEELEYCREKWEQAREKNSQSEKDWKKLRAEFSSRKLKSTSTSINNSAESGYSDERPSDESSESNDESEYIKKSQVRCKKKVKKSFNTVIDSSADCNLAAEREDPVSDMLDVAELPLDNQDLEPLETPASCNNESSNTYEQGYEETEDEVGDIGNDSCTEEYSIAEPFKDNRESCDTDFKDSHLVNDTQKNMTLEQLTDTQVAIDPLKILSSIEGQNEMLARKDKKLESLEKDSNLLLKKTETISKLGDQINNTLDHLINRPSSSKHNNEIYSQTKGPEKSESNLYIEINQISHQDDNATVSNSLDQNQSIQNISLTDSEHLPLPSKNEATKTPLPSNDSSISNQPSLDFKAIIENIKRQNEHLTLKDQRLQNLENACSDVLNSITSTIRTGEQISDKLETLHSEYNKSSDCISQSSGSVIDVVKSNLETVDVKPDSSTSNDLKHEAIFAARDLRLKRLEEQTKSLVHKVNKTATKGVKINYKLEELHNIYGSETSRASTPSEDNEDSSQSSTAEKENEK</sequence>
<feature type="compositionally biased region" description="Polar residues" evidence="2">
    <location>
        <begin position="1057"/>
        <end position="1077"/>
    </location>
</feature>